<dbReference type="GO" id="GO:0006383">
    <property type="term" value="P:transcription by RNA polymerase III"/>
    <property type="evidence" value="ECO:0007669"/>
    <property type="project" value="InterPro"/>
</dbReference>
<dbReference type="GeneID" id="7202082"/>
<dbReference type="EMBL" id="CM000614">
    <property type="protein sequence ID" value="EEC47050.1"/>
    <property type="molecule type" value="Genomic_DNA"/>
</dbReference>
<dbReference type="RefSeq" id="XP_002181127.1">
    <property type="nucleotide sequence ID" value="XM_002181091.1"/>
</dbReference>
<reference evidence="2 3" key="1">
    <citation type="journal article" date="2008" name="Nature">
        <title>The Phaeodactylum genome reveals the evolutionary history of diatom genomes.</title>
        <authorList>
            <person name="Bowler C."/>
            <person name="Allen A.E."/>
            <person name="Badger J.H."/>
            <person name="Grimwood J."/>
            <person name="Jabbari K."/>
            <person name="Kuo A."/>
            <person name="Maheswari U."/>
            <person name="Martens C."/>
            <person name="Maumus F."/>
            <person name="Otillar R.P."/>
            <person name="Rayko E."/>
            <person name="Salamov A."/>
            <person name="Vandepoele K."/>
            <person name="Beszteri B."/>
            <person name="Gruber A."/>
            <person name="Heijde M."/>
            <person name="Katinka M."/>
            <person name="Mock T."/>
            <person name="Valentin K."/>
            <person name="Verret F."/>
            <person name="Berges J.A."/>
            <person name="Brownlee C."/>
            <person name="Cadoret J.P."/>
            <person name="Chiovitti A."/>
            <person name="Choi C.J."/>
            <person name="Coesel S."/>
            <person name="De Martino A."/>
            <person name="Detter J.C."/>
            <person name="Durkin C."/>
            <person name="Falciatore A."/>
            <person name="Fournet J."/>
            <person name="Haruta M."/>
            <person name="Huysman M.J."/>
            <person name="Jenkins B.D."/>
            <person name="Jiroutova K."/>
            <person name="Jorgensen R.E."/>
            <person name="Joubert Y."/>
            <person name="Kaplan A."/>
            <person name="Kroger N."/>
            <person name="Kroth P.G."/>
            <person name="La Roche J."/>
            <person name="Lindquist E."/>
            <person name="Lommer M."/>
            <person name="Martin-Jezequel V."/>
            <person name="Lopez P.J."/>
            <person name="Lucas S."/>
            <person name="Mangogna M."/>
            <person name="McGinnis K."/>
            <person name="Medlin L.K."/>
            <person name="Montsant A."/>
            <person name="Oudot-Le Secq M.P."/>
            <person name="Napoli C."/>
            <person name="Obornik M."/>
            <person name="Parker M.S."/>
            <person name="Petit J.L."/>
            <person name="Porcel B.M."/>
            <person name="Poulsen N."/>
            <person name="Robison M."/>
            <person name="Rychlewski L."/>
            <person name="Rynearson T.A."/>
            <person name="Schmutz J."/>
            <person name="Shapiro H."/>
            <person name="Siaut M."/>
            <person name="Stanley M."/>
            <person name="Sussman M.R."/>
            <person name="Taylor A.R."/>
            <person name="Vardi A."/>
            <person name="von Dassow P."/>
            <person name="Vyverman W."/>
            <person name="Willis A."/>
            <person name="Wyrwicz L.S."/>
            <person name="Rokhsar D.S."/>
            <person name="Weissenbach J."/>
            <person name="Armbrust E.V."/>
            <person name="Green B.R."/>
            <person name="Van de Peer Y."/>
            <person name="Grigoriev I.V."/>
        </authorList>
    </citation>
    <scope>NUCLEOTIDE SEQUENCE [LARGE SCALE GENOMIC DNA]</scope>
    <source>
        <strain evidence="2 3">CCAP 1055/1</strain>
    </source>
</reference>
<sequence>MSGAEPRRRVFLLFSVQQCSDREMPPTCKKSKTSSSIETEVWRDGVDNASRSRLRQELNLLHSEMEIAQYGRTVNGQFRKKMPRKQSIVRTKKRKDLEKREAKQQEILDVVDTSHKRLRGSKAAQDYKVIEGSIVFGTKTQVETQEEDGLSEVSKDAGDGEREHNFAEPNEGGECPDTYEKSDIEHPEEEVDSTHLAKVSPQKTSGSSEPRKRSLHRLKNFKSQRMAHKHGDALGAHARGQSKLAIEKLKQVAREAPSAPQVYSSLGMVYEDILKDSRRRHETVDRCLDDDNLSEHSPFFSSYLTEAGAELDSSCHRNSAFTDFSDALLNELVDIAKKAYGSYHIAAILCKRDYTLWVRAAEMALEIAHLHSSVLVLQGVSESAQTFHQSESERWLSEAKRDFETADNLHPPGIDVPAKLATVLIELGCLSEALTLLTDLKNRKSKADACSEFESSYQAWLLYANLMLQIGHECIQWEKGVQTNRNYMFRRWLRKFASTFNWRERRLQALCKALEAAAGSTSSAHLLTWLQKRAEDLPFATTHDDESPTSTEMVEIDVQSIMRGRERGIEEGDDSYHLTSSKIEQDLLLRRNEAELADFDKTTRDMIVDNASIAVKRRASIRKELIYRHQQQIADLSTLDLGSRLRETSVADALNERGGVACGFMSSHSIGASCTTVCQISSILMRHMIFLHLFEGAVLVGDTVALYMKERAARHERRSEFLRIRTAKRLSISNRVVQDEAYDEMHDIESDDEDILLSDEDHLTNETGIFLSLKSGALPPELLVLKSLAYVGIGGKDYLAAKGLESVNALVQEPDSWFTKDTRRVKNCGTCWESFRQDMTEPLRKTTALSLTAKVVGEVGKMREMANFLRPLFDEYETVLFAQGFVDQLIETLQSMPCSKSTCHTFDVIVAASRFRLQIAAKIISSGRDKSKSTALIILSLEKSLSILSKMWSIERDRSIPEPCVTLLAVVAEAARLVAKLQMGSDITQSSLENIYTHILRAVSHICDHDGLDLTLDCKDDVLELLSEAPFAVSWMSSSHEVIALRSYNMCVAKNVSFFSGWEKGEFAEQLLRYREVPNLFGVTTADSRTSGFVGLSLEIELEQVWHVMHSIVPETSAFDFRNQLMAVRKTQWYEETKGDIEAAEMRFSIASFGEDSGLSLLLSFAKICLERAKLSRSELEKNKNVLNALSIILPISQFCLNTKVWESAIGSAAAGANGERVALEFKRIRKFGMGGTVRPSGRESASTKKRALEPQGSETRFRGWFEGENNKYPMRNFLNIPCSSFRDAWHSCSGDETVVSIETKTAMQRLARSVGLLRNCYTEQAIERASLSIATLLLDLAAKPGCRNPFICMQQATLFSSQAAKGGTSDQPFKVSLPNQLAVQPAQALAILGRADCLQAIHFCDEAAYLCWFVVSLCRQRRDHRRDDFGWTRQWKIIAVYAYNKSSESGFTWSSESVKELQQARADGIAWSATLCGDGSVQKNKNTEEDEGEIDVESFSPAIKVDRSTGFTEVGDVLADAPVLNNSNPSVGLQCSSSEESPMKPGPFLPDAAGNYLESSPGKLQG</sequence>
<reference evidence="3" key="2">
    <citation type="submission" date="2008-08" db="EMBL/GenBank/DDBJ databases">
        <authorList>
            <consortium name="Diatom Consortium"/>
            <person name="Grigoriev I."/>
            <person name="Grimwood J."/>
            <person name="Kuo A."/>
            <person name="Otillar R.P."/>
            <person name="Salamov A."/>
            <person name="Detter J.C."/>
            <person name="Lindquist E."/>
            <person name="Shapiro H."/>
            <person name="Lucas S."/>
            <person name="Glavina del Rio T."/>
            <person name="Pitluck S."/>
            <person name="Rokhsar D."/>
            <person name="Bowler C."/>
        </authorList>
    </citation>
    <scope>GENOME REANNOTATION</scope>
    <source>
        <strain evidence="3">CCAP 1055/1</strain>
    </source>
</reference>
<dbReference type="PANTHER" id="PTHR23082:SF0">
    <property type="entry name" value="GENERAL TRANSCRIPTION FACTOR 3C POLYPEPTIDE 3"/>
    <property type="match status" value="1"/>
</dbReference>
<dbReference type="eggNOG" id="ENOG502SM1Q">
    <property type="taxonomic scope" value="Eukaryota"/>
</dbReference>
<name>B7G206_PHATC</name>
<dbReference type="Proteomes" id="UP000000759">
    <property type="component" value="Chromosome 12"/>
</dbReference>
<dbReference type="GO" id="GO:0000127">
    <property type="term" value="C:transcription factor TFIIIC complex"/>
    <property type="evidence" value="ECO:0007669"/>
    <property type="project" value="TreeGrafter"/>
</dbReference>
<protein>
    <submittedName>
        <fullName evidence="2">Uncharacterized protein</fullName>
    </submittedName>
</protein>
<dbReference type="InterPro" id="IPR039340">
    <property type="entry name" value="Tfc4/TFIIIC-102/Sfc4"/>
</dbReference>
<gene>
    <name evidence="2" type="ORF">PHATRDRAFT_46975</name>
</gene>
<dbReference type="InParanoid" id="B7G206"/>
<feature type="region of interest" description="Disordered" evidence="1">
    <location>
        <begin position="1525"/>
        <end position="1567"/>
    </location>
</feature>
<dbReference type="Gene3D" id="1.25.40.10">
    <property type="entry name" value="Tetratricopeptide repeat domain"/>
    <property type="match status" value="1"/>
</dbReference>
<proteinExistence type="predicted"/>
<evidence type="ECO:0000313" key="2">
    <source>
        <dbReference type="EMBL" id="EEC47050.1"/>
    </source>
</evidence>
<dbReference type="InterPro" id="IPR011990">
    <property type="entry name" value="TPR-like_helical_dom_sf"/>
</dbReference>
<dbReference type="PANTHER" id="PTHR23082">
    <property type="entry name" value="TRANSCRIPTION INITIATION FACTOR IIIC TFIIIC , POLYPEPTIDE 3-RELATED"/>
    <property type="match status" value="1"/>
</dbReference>
<accession>B7G206</accession>
<organism evidence="2 3">
    <name type="scientific">Phaeodactylum tricornutum (strain CCAP 1055/1)</name>
    <dbReference type="NCBI Taxonomy" id="556484"/>
    <lineage>
        <taxon>Eukaryota</taxon>
        <taxon>Sar</taxon>
        <taxon>Stramenopiles</taxon>
        <taxon>Ochrophyta</taxon>
        <taxon>Bacillariophyta</taxon>
        <taxon>Bacillariophyceae</taxon>
        <taxon>Bacillariophycidae</taxon>
        <taxon>Naviculales</taxon>
        <taxon>Phaeodactylaceae</taxon>
        <taxon>Phaeodactylum</taxon>
    </lineage>
</organism>
<feature type="region of interest" description="Disordered" evidence="1">
    <location>
        <begin position="1237"/>
        <end position="1256"/>
    </location>
</feature>
<feature type="compositionally biased region" description="Polar residues" evidence="1">
    <location>
        <begin position="1525"/>
        <end position="1541"/>
    </location>
</feature>
<dbReference type="KEGG" id="pti:PHATRDRAFT_46975"/>
<evidence type="ECO:0000256" key="1">
    <source>
        <dbReference type="SAM" id="MobiDB-lite"/>
    </source>
</evidence>
<dbReference type="HOGENOM" id="CLU_248595_0_0_1"/>
<dbReference type="PaxDb" id="2850-Phatr46975"/>
<dbReference type="OrthoDB" id="49045at2759"/>
<keyword evidence="3" id="KW-1185">Reference proteome</keyword>
<feature type="compositionally biased region" description="Basic and acidic residues" evidence="1">
    <location>
        <begin position="153"/>
        <end position="166"/>
    </location>
</feature>
<evidence type="ECO:0000313" key="3">
    <source>
        <dbReference type="Proteomes" id="UP000000759"/>
    </source>
</evidence>
<feature type="region of interest" description="Disordered" evidence="1">
    <location>
        <begin position="140"/>
        <end position="214"/>
    </location>
</feature>